<dbReference type="PANTHER" id="PTHR34799:SF2">
    <property type="entry name" value="OS07G0656300 PROTEIN"/>
    <property type="match status" value="1"/>
</dbReference>
<feature type="domain" description="HTH three-helical bundle" evidence="2">
    <location>
        <begin position="194"/>
        <end position="235"/>
    </location>
</feature>
<dbReference type="EnsemblPlants" id="OPUNC07G23310.1">
    <property type="protein sequence ID" value="OPUNC07G23310.1"/>
    <property type="gene ID" value="OPUNC07G23310"/>
</dbReference>
<name>A0A0E0LP85_ORYPU</name>
<dbReference type="AlphaFoldDB" id="A0A0E0LP85"/>
<reference evidence="3" key="2">
    <citation type="submission" date="2018-05" db="EMBL/GenBank/DDBJ databases">
        <title>OpunRS2 (Oryza punctata Reference Sequence Version 2).</title>
        <authorList>
            <person name="Zhang J."/>
            <person name="Kudrna D."/>
            <person name="Lee S."/>
            <person name="Talag J."/>
            <person name="Welchert J."/>
            <person name="Wing R.A."/>
        </authorList>
    </citation>
    <scope>NUCLEOTIDE SEQUENCE [LARGE SCALE GENOMIC DNA]</scope>
</reference>
<sequence length="267" mass="28200">MDSALAAATAAVAFPNFADVAGAVALLFLADSSPAPSPPPPPPTVRYFTLQHSRFSIRCSARRIHRLPVHCSDELSCYSGSSASYSGTSAKSCVSDSAQHGRPVDPLRVLAVVASLRRIDPKVLAKATNTLFQGESSKKRKGVWIHIDDDEDESERNSAVASEGSTVTGTASAGSTATSGRSHRPPRVSGGGDQLPRRADTIMKWLSRPGALPATETTIRAAVGDNAGTSKALRLLLKRGCLRRTGTGGRSDPYVYMVCETYANCLN</sequence>
<accession>A0A0E0LP85</accession>
<organism evidence="3">
    <name type="scientific">Oryza punctata</name>
    <name type="common">Red rice</name>
    <dbReference type="NCBI Taxonomy" id="4537"/>
    <lineage>
        <taxon>Eukaryota</taxon>
        <taxon>Viridiplantae</taxon>
        <taxon>Streptophyta</taxon>
        <taxon>Embryophyta</taxon>
        <taxon>Tracheophyta</taxon>
        <taxon>Spermatophyta</taxon>
        <taxon>Magnoliopsida</taxon>
        <taxon>Liliopsida</taxon>
        <taxon>Poales</taxon>
        <taxon>Poaceae</taxon>
        <taxon>BOP clade</taxon>
        <taxon>Oryzoideae</taxon>
        <taxon>Oryzeae</taxon>
        <taxon>Oryzinae</taxon>
        <taxon>Oryza</taxon>
    </lineage>
</organism>
<evidence type="ECO:0000313" key="4">
    <source>
        <dbReference type="Proteomes" id="UP000026962"/>
    </source>
</evidence>
<reference evidence="3" key="1">
    <citation type="submission" date="2015-04" db="UniProtKB">
        <authorList>
            <consortium name="EnsemblPlants"/>
        </authorList>
    </citation>
    <scope>IDENTIFICATION</scope>
</reference>
<dbReference type="PANTHER" id="PTHR34799">
    <property type="entry name" value="OS07G0656300 PROTEIN"/>
    <property type="match status" value="1"/>
</dbReference>
<feature type="region of interest" description="Disordered" evidence="1">
    <location>
        <begin position="148"/>
        <end position="196"/>
    </location>
</feature>
<dbReference type="Pfam" id="PF25370">
    <property type="entry name" value="HTH_74"/>
    <property type="match status" value="1"/>
</dbReference>
<dbReference type="InterPro" id="IPR057523">
    <property type="entry name" value="HTH_74"/>
</dbReference>
<keyword evidence="4" id="KW-1185">Reference proteome</keyword>
<evidence type="ECO:0000259" key="2">
    <source>
        <dbReference type="Pfam" id="PF25370"/>
    </source>
</evidence>
<dbReference type="HOGENOM" id="CLU_075184_0_0_1"/>
<dbReference type="Gramene" id="OPUNC07G23310.1">
    <property type="protein sequence ID" value="OPUNC07G23310.1"/>
    <property type="gene ID" value="OPUNC07G23310"/>
</dbReference>
<dbReference type="Proteomes" id="UP000026962">
    <property type="component" value="Chromosome 7"/>
</dbReference>
<feature type="compositionally biased region" description="Low complexity" evidence="1">
    <location>
        <begin position="161"/>
        <end position="180"/>
    </location>
</feature>
<evidence type="ECO:0000256" key="1">
    <source>
        <dbReference type="SAM" id="MobiDB-lite"/>
    </source>
</evidence>
<protein>
    <recommendedName>
        <fullName evidence="2">HTH three-helical bundle domain-containing protein</fullName>
    </recommendedName>
</protein>
<dbReference type="STRING" id="4537.A0A0E0LP85"/>
<evidence type="ECO:0000313" key="3">
    <source>
        <dbReference type="EnsemblPlants" id="OPUNC07G23310.1"/>
    </source>
</evidence>
<dbReference type="OMA" id="IENCRES"/>
<dbReference type="eggNOG" id="ENOG502S2B4">
    <property type="taxonomic scope" value="Eukaryota"/>
</dbReference>
<proteinExistence type="predicted"/>